<dbReference type="GeneID" id="38114485"/>
<evidence type="ECO:0000256" key="3">
    <source>
        <dbReference type="PROSITE-ProRule" id="PRU00221"/>
    </source>
</evidence>
<dbReference type="PROSITE" id="PS50082">
    <property type="entry name" value="WD_REPEATS_2"/>
    <property type="match status" value="2"/>
</dbReference>
<keyword evidence="5" id="KW-1185">Reference proteome</keyword>
<dbReference type="RefSeq" id="XP_026605127.1">
    <property type="nucleotide sequence ID" value="XM_026746131.1"/>
</dbReference>
<dbReference type="EMBL" id="PVWQ01000004">
    <property type="protein sequence ID" value="RDW83789.1"/>
    <property type="molecule type" value="Genomic_DNA"/>
</dbReference>
<dbReference type="Pfam" id="PF00400">
    <property type="entry name" value="WD40"/>
    <property type="match status" value="5"/>
</dbReference>
<sequence>MLAAGIQDGFTIWCHITRAVLWTVNGDGENVITDVAFSPDSSLFATAGYNGCLTLHDLSTRREIRNFAARGNNRAYIWKVAFSKDGTLLAAGLPDPDDMIGIWDVATGALVHQLKGHSKRILALSFSRKAEGHGGGLLASVSDDGTARLWDILSGKSRRILEHIPDHGCAIEFIPNDSTLMPSRDGTLQIWKPSEGRLSLSRRQTLIEPKKGLYADWVLNLSLGVISPDGKLLAEVESISGGVQFYDAGSGRKKELVHGRLERVDIIAFSPDGTRVAVANRREDRVEIWQRPREKATDSAHSIDEYAPSATNKYFTITIDRKGYDDRQNSRRIMAFSSNSKVLGLVETAGYYPNGTLHLWDSTTGRYIDELQFDDYRNTEPHFTFSADTRLLAIAGQEERIEYFKPYVGSEKQIDIYEITAYGLKQRQTIILRSLDIDQLAFSPDCTILATVSSQGVRLWDIATGKIQLTCPALDQVSSTGFSSDGKFFAYGLGSGIIQRWNIRTRAQLLALTGPTCPVVQVAFSSDSKTLASATADGIITLWDLTLGTAVRTFSADVDITDLCFQDNDRRLGTNLEVFSLEESDGDTGHPVRLLSRPRYGLRGNWVTRNGENWLWLPWDYRALCLAYHGDCVALQLRFGGVIFIGFR</sequence>
<dbReference type="PANTHER" id="PTHR19879:SF9">
    <property type="entry name" value="TRANSCRIPTION INITIATION FACTOR TFIID SUBUNIT 5"/>
    <property type="match status" value="1"/>
</dbReference>
<dbReference type="InterPro" id="IPR011044">
    <property type="entry name" value="Quino_amine_DH_bsu"/>
</dbReference>
<evidence type="ECO:0000313" key="4">
    <source>
        <dbReference type="EMBL" id="RDW83789.1"/>
    </source>
</evidence>
<evidence type="ECO:0000256" key="2">
    <source>
        <dbReference type="ARBA" id="ARBA00022737"/>
    </source>
</evidence>
<dbReference type="InterPro" id="IPR019775">
    <property type="entry name" value="WD40_repeat_CS"/>
</dbReference>
<keyword evidence="1 3" id="KW-0853">WD repeat</keyword>
<keyword evidence="2" id="KW-0677">Repeat</keyword>
<dbReference type="InterPro" id="IPR036322">
    <property type="entry name" value="WD40_repeat_dom_sf"/>
</dbReference>
<dbReference type="InterPro" id="IPR015943">
    <property type="entry name" value="WD40/YVTN_repeat-like_dom_sf"/>
</dbReference>
<evidence type="ECO:0000256" key="1">
    <source>
        <dbReference type="ARBA" id="ARBA00022574"/>
    </source>
</evidence>
<dbReference type="InterPro" id="IPR001680">
    <property type="entry name" value="WD40_rpt"/>
</dbReference>
<dbReference type="PROSITE" id="PS50294">
    <property type="entry name" value="WD_REPEATS_REGION"/>
    <property type="match status" value="2"/>
</dbReference>
<evidence type="ECO:0008006" key="6">
    <source>
        <dbReference type="Google" id="ProtNLM"/>
    </source>
</evidence>
<dbReference type="Gene3D" id="2.130.10.10">
    <property type="entry name" value="YVTN repeat-like/Quinoprotein amine dehydrogenase"/>
    <property type="match status" value="3"/>
</dbReference>
<proteinExistence type="predicted"/>
<reference evidence="4 5" key="1">
    <citation type="journal article" date="2018" name="IMA Fungus">
        <title>IMA Genome-F 9: Draft genome sequence of Annulohypoxylon stygium, Aspergillus mulundensis, Berkeleyomyces basicola (syn. Thielaviopsis basicola), Ceratocystis smalleyi, two Cercospora beticola strains, Coleophoma cylindrospora, Fusarium fracticaudum, Phialophora cf. hyalina, and Morchella septimelata.</title>
        <authorList>
            <person name="Wingfield B.D."/>
            <person name="Bills G.F."/>
            <person name="Dong Y."/>
            <person name="Huang W."/>
            <person name="Nel W.J."/>
            <person name="Swalarsk-Parry B.S."/>
            <person name="Vaghefi N."/>
            <person name="Wilken P.M."/>
            <person name="An Z."/>
            <person name="de Beer Z.W."/>
            <person name="De Vos L."/>
            <person name="Chen L."/>
            <person name="Duong T.A."/>
            <person name="Gao Y."/>
            <person name="Hammerbacher A."/>
            <person name="Kikkert J.R."/>
            <person name="Li Y."/>
            <person name="Li H."/>
            <person name="Li K."/>
            <person name="Li Q."/>
            <person name="Liu X."/>
            <person name="Ma X."/>
            <person name="Naidoo K."/>
            <person name="Pethybridge S.J."/>
            <person name="Sun J."/>
            <person name="Steenkamp E.T."/>
            <person name="van der Nest M.A."/>
            <person name="van Wyk S."/>
            <person name="Wingfield M.J."/>
            <person name="Xiong C."/>
            <person name="Yue Q."/>
            <person name="Zhang X."/>
        </authorList>
    </citation>
    <scope>NUCLEOTIDE SEQUENCE [LARGE SCALE GENOMIC DNA]</scope>
    <source>
        <strain evidence="4 5">DSM 5745</strain>
    </source>
</reference>
<evidence type="ECO:0000313" key="5">
    <source>
        <dbReference type="Proteomes" id="UP000256690"/>
    </source>
</evidence>
<comment type="caution">
    <text evidence="4">The sequence shown here is derived from an EMBL/GenBank/DDBJ whole genome shotgun (WGS) entry which is preliminary data.</text>
</comment>
<feature type="repeat" description="WD" evidence="3">
    <location>
        <begin position="512"/>
        <end position="553"/>
    </location>
</feature>
<accession>A0A3D8SBR3</accession>
<dbReference type="Proteomes" id="UP000256690">
    <property type="component" value="Unassembled WGS sequence"/>
</dbReference>
<dbReference type="SUPFAM" id="SSF50969">
    <property type="entry name" value="YVTN repeat-like/Quinoprotein amine dehydrogenase"/>
    <property type="match status" value="1"/>
</dbReference>
<feature type="repeat" description="WD" evidence="3">
    <location>
        <begin position="114"/>
        <end position="160"/>
    </location>
</feature>
<dbReference type="PANTHER" id="PTHR19879">
    <property type="entry name" value="TRANSCRIPTION INITIATION FACTOR TFIID"/>
    <property type="match status" value="1"/>
</dbReference>
<protein>
    <recommendedName>
        <fullName evidence="6">Anaphase-promoting complex subunit 4 WD40 domain-containing protein</fullName>
    </recommendedName>
</protein>
<dbReference type="SUPFAM" id="SSF50978">
    <property type="entry name" value="WD40 repeat-like"/>
    <property type="match status" value="1"/>
</dbReference>
<dbReference type="OrthoDB" id="1367865at2759"/>
<dbReference type="AlphaFoldDB" id="A0A3D8SBR3"/>
<organism evidence="4 5">
    <name type="scientific">Aspergillus mulundensis</name>
    <dbReference type="NCBI Taxonomy" id="1810919"/>
    <lineage>
        <taxon>Eukaryota</taxon>
        <taxon>Fungi</taxon>
        <taxon>Dikarya</taxon>
        <taxon>Ascomycota</taxon>
        <taxon>Pezizomycotina</taxon>
        <taxon>Eurotiomycetes</taxon>
        <taxon>Eurotiomycetidae</taxon>
        <taxon>Eurotiales</taxon>
        <taxon>Aspergillaceae</taxon>
        <taxon>Aspergillus</taxon>
        <taxon>Aspergillus subgen. Nidulantes</taxon>
    </lineage>
</organism>
<gene>
    <name evidence="4" type="ORF">DSM5745_04115</name>
</gene>
<dbReference type="SMART" id="SM00320">
    <property type="entry name" value="WD40"/>
    <property type="match status" value="7"/>
</dbReference>
<dbReference type="PROSITE" id="PS00678">
    <property type="entry name" value="WD_REPEATS_1"/>
    <property type="match status" value="2"/>
</dbReference>
<dbReference type="STRING" id="1810919.A0A3D8SBR3"/>
<name>A0A3D8SBR3_9EURO</name>